<evidence type="ECO:0008006" key="3">
    <source>
        <dbReference type="Google" id="ProtNLM"/>
    </source>
</evidence>
<dbReference type="Proteomes" id="UP000598997">
    <property type="component" value="Unassembled WGS sequence"/>
</dbReference>
<dbReference type="EMBL" id="BMIO01000007">
    <property type="protein sequence ID" value="GGD49442.1"/>
    <property type="molecule type" value="Genomic_DNA"/>
</dbReference>
<dbReference type="InterPro" id="IPR041854">
    <property type="entry name" value="BFD-like_2Fe2S-bd_dom_sf"/>
</dbReference>
<evidence type="ECO:0000313" key="2">
    <source>
        <dbReference type="Proteomes" id="UP000598997"/>
    </source>
</evidence>
<dbReference type="Gene3D" id="1.10.10.1100">
    <property type="entry name" value="BFD-like [2Fe-2S]-binding domain"/>
    <property type="match status" value="1"/>
</dbReference>
<comment type="caution">
    <text evidence="1">The sequence shown here is derived from an EMBL/GenBank/DDBJ whole genome shotgun (WGS) entry which is preliminary data.</text>
</comment>
<organism evidence="1 2">
    <name type="scientific">Croceicoccus pelagius</name>
    <dbReference type="NCBI Taxonomy" id="1703341"/>
    <lineage>
        <taxon>Bacteria</taxon>
        <taxon>Pseudomonadati</taxon>
        <taxon>Pseudomonadota</taxon>
        <taxon>Alphaproteobacteria</taxon>
        <taxon>Sphingomonadales</taxon>
        <taxon>Erythrobacteraceae</taxon>
        <taxon>Croceicoccus</taxon>
    </lineage>
</organism>
<dbReference type="AlphaFoldDB" id="A0A916YK18"/>
<accession>A0A916YK18</accession>
<reference evidence="1 2" key="1">
    <citation type="journal article" date="2014" name="Int. J. Syst. Evol. Microbiol.">
        <title>Complete genome sequence of Corynebacterium casei LMG S-19264T (=DSM 44701T), isolated from a smear-ripened cheese.</title>
        <authorList>
            <consortium name="US DOE Joint Genome Institute (JGI-PGF)"/>
            <person name="Walter F."/>
            <person name="Albersmeier A."/>
            <person name="Kalinowski J."/>
            <person name="Ruckert C."/>
        </authorList>
    </citation>
    <scope>NUCLEOTIDE SEQUENCE [LARGE SCALE GENOMIC DNA]</scope>
    <source>
        <strain evidence="1 2">CGMCC 1.15358</strain>
    </source>
</reference>
<gene>
    <name evidence="1" type="ORF">GCM10010989_24650</name>
</gene>
<proteinExistence type="predicted"/>
<protein>
    <recommendedName>
        <fullName evidence="3">Ferredoxin</fullName>
    </recommendedName>
</protein>
<keyword evidence="2" id="KW-1185">Reference proteome</keyword>
<name>A0A916YK18_9SPHN</name>
<dbReference type="OrthoDB" id="7428628at2"/>
<sequence>MYLCICNAIREKDFRTLAPLCGGDAEEIYRELGHEPQCRQCLEEANDILCEMGCACAA</sequence>
<dbReference type="RefSeq" id="WP_066764034.1">
    <property type="nucleotide sequence ID" value="NZ_BMIO01000007.1"/>
</dbReference>
<evidence type="ECO:0000313" key="1">
    <source>
        <dbReference type="EMBL" id="GGD49442.1"/>
    </source>
</evidence>